<dbReference type="OrthoDB" id="9793162at2"/>
<keyword evidence="1" id="KW-0732">Signal</keyword>
<keyword evidence="4" id="KW-1185">Reference proteome</keyword>
<dbReference type="Proteomes" id="UP000306229">
    <property type="component" value="Chromosome"/>
</dbReference>
<dbReference type="InterPro" id="IPR036691">
    <property type="entry name" value="Endo/exonu/phosph_ase_sf"/>
</dbReference>
<dbReference type="SUPFAM" id="SSF56219">
    <property type="entry name" value="DNase I-like"/>
    <property type="match status" value="1"/>
</dbReference>
<dbReference type="InterPro" id="IPR050410">
    <property type="entry name" value="CCR4/nocturin_mRNA_transcr"/>
</dbReference>
<feature type="domain" description="Endonuclease/exonuclease/phosphatase" evidence="2">
    <location>
        <begin position="28"/>
        <end position="270"/>
    </location>
</feature>
<evidence type="ECO:0000259" key="2">
    <source>
        <dbReference type="Pfam" id="PF03372"/>
    </source>
</evidence>
<dbReference type="CDD" id="cd09083">
    <property type="entry name" value="EEP-1"/>
    <property type="match status" value="1"/>
</dbReference>
<dbReference type="PANTHER" id="PTHR12121:SF36">
    <property type="entry name" value="ENDONUCLEASE_EXONUCLEASE_PHOSPHATASE DOMAIN-CONTAINING PROTEIN"/>
    <property type="match status" value="1"/>
</dbReference>
<reference evidence="3 4" key="1">
    <citation type="submission" date="2019-05" db="EMBL/GenBank/DDBJ databases">
        <title>Algicella ahnfeltiae gen. nov., sp. nov., a novel marine bacterium of the family Flavobacteriaceae isolated from a red alga.</title>
        <authorList>
            <person name="Nedashkovskaya O.I."/>
            <person name="Kukhlevskiy A.D."/>
            <person name="Kim S.-G."/>
            <person name="Zhukova N.V."/>
            <person name="Mikhailov V.V."/>
        </authorList>
    </citation>
    <scope>NUCLEOTIDE SEQUENCE [LARGE SCALE GENOMIC DNA]</scope>
    <source>
        <strain evidence="3 4">10Alg115</strain>
    </source>
</reference>
<dbReference type="Pfam" id="PF03372">
    <property type="entry name" value="Exo_endo_phos"/>
    <property type="match status" value="1"/>
</dbReference>
<evidence type="ECO:0000313" key="3">
    <source>
        <dbReference type="EMBL" id="QCX36899.1"/>
    </source>
</evidence>
<name>A0A5B7TK43_9FLAO</name>
<evidence type="ECO:0000256" key="1">
    <source>
        <dbReference type="SAM" id="SignalP"/>
    </source>
</evidence>
<gene>
    <name evidence="3" type="ORF">FF125_00050</name>
</gene>
<keyword evidence="3" id="KW-0255">Endonuclease</keyword>
<dbReference type="EMBL" id="CP040749">
    <property type="protein sequence ID" value="QCX36899.1"/>
    <property type="molecule type" value="Genomic_DNA"/>
</dbReference>
<keyword evidence="3" id="KW-0540">Nuclease</keyword>
<feature type="signal peptide" evidence="1">
    <location>
        <begin position="1"/>
        <end position="20"/>
    </location>
</feature>
<dbReference type="Gene3D" id="3.60.10.10">
    <property type="entry name" value="Endonuclease/exonuclease/phosphatase"/>
    <property type="match status" value="1"/>
</dbReference>
<proteinExistence type="predicted"/>
<sequence>MKKMKKILLIVILSMSYSMTNGQSLKIMTYNIRLDVASDGENAWEHRKEFLTNQIKFYSPDVMGTQEGRPNQIKYMKETLTDYKMIGHGRDGGDNGEYSAIFYNTNKVKVEQDSTFWLSKTPEKRSKNWDAAIERICTYGLFTDLESLEKVWIVNTHLDHIGQESRVKSMKIIEAHINTINKDNYPVILMGDLNVEPDNELITNLKQDFIDTKEQSKLKFGPTGTFNAFKFNEPVTRRIDYIFVSKTPNVKVEKYAVLSNSKDLKYPSDHLPVYVKLELE</sequence>
<dbReference type="PANTHER" id="PTHR12121">
    <property type="entry name" value="CARBON CATABOLITE REPRESSOR PROTEIN 4"/>
    <property type="match status" value="1"/>
</dbReference>
<dbReference type="GO" id="GO:0000175">
    <property type="term" value="F:3'-5'-RNA exonuclease activity"/>
    <property type="evidence" value="ECO:0007669"/>
    <property type="project" value="TreeGrafter"/>
</dbReference>
<dbReference type="InterPro" id="IPR005135">
    <property type="entry name" value="Endo/exonuclease/phosphatase"/>
</dbReference>
<dbReference type="GO" id="GO:0004519">
    <property type="term" value="F:endonuclease activity"/>
    <property type="evidence" value="ECO:0007669"/>
    <property type="project" value="UniProtKB-KW"/>
</dbReference>
<protein>
    <submittedName>
        <fullName evidence="3">Endonuclease/exonuclease/phosphatase family protein</fullName>
    </submittedName>
</protein>
<evidence type="ECO:0000313" key="4">
    <source>
        <dbReference type="Proteomes" id="UP000306229"/>
    </source>
</evidence>
<keyword evidence="3" id="KW-0269">Exonuclease</keyword>
<dbReference type="AlphaFoldDB" id="A0A5B7TK43"/>
<keyword evidence="3" id="KW-0378">Hydrolase</keyword>
<accession>A0A5B7TK43</accession>
<feature type="chain" id="PRO_5023144972" evidence="1">
    <location>
        <begin position="21"/>
        <end position="280"/>
    </location>
</feature>
<organism evidence="3 4">
    <name type="scientific">Aureibaculum algae</name>
    <dbReference type="NCBI Taxonomy" id="2584122"/>
    <lineage>
        <taxon>Bacteria</taxon>
        <taxon>Pseudomonadati</taxon>
        <taxon>Bacteroidota</taxon>
        <taxon>Flavobacteriia</taxon>
        <taxon>Flavobacteriales</taxon>
        <taxon>Flavobacteriaceae</taxon>
        <taxon>Aureibaculum</taxon>
    </lineage>
</organism>
<dbReference type="KEGG" id="fbe:FF125_00050"/>